<evidence type="ECO:0008006" key="4">
    <source>
        <dbReference type="Google" id="ProtNLM"/>
    </source>
</evidence>
<feature type="compositionally biased region" description="Polar residues" evidence="1">
    <location>
        <begin position="165"/>
        <end position="188"/>
    </location>
</feature>
<accession>J3CJQ9</accession>
<dbReference type="RefSeq" id="WP_007842792.1">
    <property type="nucleotide sequence ID" value="NZ_AKJY01000028.1"/>
</dbReference>
<comment type="caution">
    <text evidence="2">The sequence shown here is derived from an EMBL/GenBank/DDBJ whole genome shotgun (WGS) entry which is preliminary data.</text>
</comment>
<dbReference type="InterPro" id="IPR034660">
    <property type="entry name" value="DinB/YfiT-like"/>
</dbReference>
<dbReference type="SUPFAM" id="SSF109854">
    <property type="entry name" value="DinB/YfiT-like putative metalloenzymes"/>
    <property type="match status" value="1"/>
</dbReference>
<dbReference type="InterPro" id="IPR011466">
    <property type="entry name" value="DUF1572"/>
</dbReference>
<dbReference type="AlphaFoldDB" id="J3CJQ9"/>
<dbReference type="Pfam" id="PF07609">
    <property type="entry name" value="DUF1572"/>
    <property type="match status" value="1"/>
</dbReference>
<evidence type="ECO:0000256" key="1">
    <source>
        <dbReference type="SAM" id="MobiDB-lite"/>
    </source>
</evidence>
<name>J3CJQ9_9FLAO</name>
<evidence type="ECO:0000313" key="3">
    <source>
        <dbReference type="Proteomes" id="UP000007509"/>
    </source>
</evidence>
<dbReference type="OrthoDB" id="68731at2"/>
<feature type="region of interest" description="Disordered" evidence="1">
    <location>
        <begin position="165"/>
        <end position="196"/>
    </location>
</feature>
<proteinExistence type="predicted"/>
<sequence length="196" mass="23190">MKDLFIKRFEYYKSLGDKAFEQLSDEQLLWQYNEESNSIAVIVKHIAGNMISRWTNFLTEDGEKTSRNRDEEFVSTFTNKEDILDFWEKGWKCFFDALEQINDENLYSTIYIRGEAHPVIDAVFRQLAHYPYHIGQIVYIAKMIKNEDWKTLSIARNKSQEFNSEMKNKFSGNDSNANSSPVCYQNSPEVRDEYKQ</sequence>
<protein>
    <recommendedName>
        <fullName evidence="4">DUF1572 domain-containing protein</fullName>
    </recommendedName>
</protein>
<evidence type="ECO:0000313" key="2">
    <source>
        <dbReference type="EMBL" id="EJL72886.1"/>
    </source>
</evidence>
<keyword evidence="3" id="KW-1185">Reference proteome</keyword>
<dbReference type="EMBL" id="AKJY01000028">
    <property type="protein sequence ID" value="EJL72886.1"/>
    <property type="molecule type" value="Genomic_DNA"/>
</dbReference>
<dbReference type="PATRIC" id="fig|1144316.3.peg.1793"/>
<organism evidence="2 3">
    <name type="scientific">Chryseobacterium populi</name>
    <dbReference type="NCBI Taxonomy" id="1144316"/>
    <lineage>
        <taxon>Bacteria</taxon>
        <taxon>Pseudomonadati</taxon>
        <taxon>Bacteroidota</taxon>
        <taxon>Flavobacteriia</taxon>
        <taxon>Flavobacteriales</taxon>
        <taxon>Weeksellaceae</taxon>
        <taxon>Chryseobacterium group</taxon>
        <taxon>Chryseobacterium</taxon>
    </lineage>
</organism>
<dbReference type="Gene3D" id="1.20.120.450">
    <property type="entry name" value="dinb family like domain"/>
    <property type="match status" value="1"/>
</dbReference>
<gene>
    <name evidence="2" type="ORF">PMI13_01783</name>
</gene>
<dbReference type="Proteomes" id="UP000007509">
    <property type="component" value="Unassembled WGS sequence"/>
</dbReference>
<reference evidence="2 3" key="1">
    <citation type="journal article" date="2012" name="J. Bacteriol.">
        <title>Twenty-one genome sequences from Pseudomonas species and 19 genome sequences from diverse bacteria isolated from the rhizosphere and endosphere of Populus deltoides.</title>
        <authorList>
            <person name="Brown S.D."/>
            <person name="Utturkar S.M."/>
            <person name="Klingeman D.M."/>
            <person name="Johnson C.M."/>
            <person name="Martin S.L."/>
            <person name="Land M.L."/>
            <person name="Lu T.Y."/>
            <person name="Schadt C.W."/>
            <person name="Doktycz M.J."/>
            <person name="Pelletier D.A."/>
        </authorList>
    </citation>
    <scope>NUCLEOTIDE SEQUENCE [LARGE SCALE GENOMIC DNA]</scope>
    <source>
        <strain evidence="2 3">CF314</strain>
    </source>
</reference>